<keyword evidence="10" id="KW-1185">Reference proteome</keyword>
<keyword evidence="2 6" id="KW-0285">Flavoprotein</keyword>
<feature type="region of interest" description="Disordered" evidence="7">
    <location>
        <begin position="75"/>
        <end position="94"/>
    </location>
</feature>
<feature type="compositionally biased region" description="Basic and acidic residues" evidence="7">
    <location>
        <begin position="79"/>
        <end position="94"/>
    </location>
</feature>
<dbReference type="PANTHER" id="PTHR12645">
    <property type="entry name" value="ALR/ERV"/>
    <property type="match status" value="1"/>
</dbReference>
<feature type="region of interest" description="Disordered" evidence="7">
    <location>
        <begin position="1"/>
        <end position="59"/>
    </location>
</feature>
<dbReference type="PANTHER" id="PTHR12645:SF0">
    <property type="entry name" value="FAD-LINKED SULFHYDRYL OXIDASE ALR"/>
    <property type="match status" value="1"/>
</dbReference>
<sequence length="207" mass="23097">MAAPSDRQPSNPFSGFPFAIPGVKQNGGRLPPSRVLVGKGKGTTASRAGSLVGERGGGRQVQEAVQGVCGLQELDEGAETERSRADDIEDKERPAECPLDREELGRSTWSFLHTMAAYYPDHPSNKQQMEMKSFINLFSKFYPCDECAEDLRGRLSSSQPDTSTRYNLSQWMCRLHNDVNRKLGKAEFDCSKVDERWRDGWQDGSCD</sequence>
<keyword evidence="3 6" id="KW-0274">FAD</keyword>
<evidence type="ECO:0000313" key="9">
    <source>
        <dbReference type="EMBL" id="CAJ0915290.1"/>
    </source>
</evidence>
<evidence type="ECO:0000256" key="7">
    <source>
        <dbReference type="SAM" id="MobiDB-lite"/>
    </source>
</evidence>
<dbReference type="PROSITE" id="PS51324">
    <property type="entry name" value="ERV_ALR"/>
    <property type="match status" value="1"/>
</dbReference>
<dbReference type="Proteomes" id="UP001176940">
    <property type="component" value="Unassembled WGS sequence"/>
</dbReference>
<dbReference type="SUPFAM" id="SSF69000">
    <property type="entry name" value="FAD-dependent thiol oxidase"/>
    <property type="match status" value="1"/>
</dbReference>
<dbReference type="EC" id="1.8.3.2" evidence="6"/>
<evidence type="ECO:0000313" key="10">
    <source>
        <dbReference type="Proteomes" id="UP001176940"/>
    </source>
</evidence>
<comment type="cofactor">
    <cofactor evidence="1 6">
        <name>FAD</name>
        <dbReference type="ChEBI" id="CHEBI:57692"/>
    </cofactor>
</comment>
<evidence type="ECO:0000256" key="5">
    <source>
        <dbReference type="ARBA" id="ARBA00023157"/>
    </source>
</evidence>
<evidence type="ECO:0000259" key="8">
    <source>
        <dbReference type="PROSITE" id="PS51324"/>
    </source>
</evidence>
<keyword evidence="5" id="KW-1015">Disulfide bond</keyword>
<evidence type="ECO:0000256" key="1">
    <source>
        <dbReference type="ARBA" id="ARBA00001974"/>
    </source>
</evidence>
<protein>
    <recommendedName>
        <fullName evidence="6">Sulfhydryl oxidase</fullName>
        <ecNumber evidence="6">1.8.3.2</ecNumber>
    </recommendedName>
</protein>
<comment type="catalytic activity">
    <reaction evidence="6">
        <text>2 R'C(R)SH + O2 = R'C(R)S-S(R)CR' + H2O2</text>
        <dbReference type="Rhea" id="RHEA:17357"/>
        <dbReference type="ChEBI" id="CHEBI:15379"/>
        <dbReference type="ChEBI" id="CHEBI:16240"/>
        <dbReference type="ChEBI" id="CHEBI:16520"/>
        <dbReference type="ChEBI" id="CHEBI:17412"/>
        <dbReference type="EC" id="1.8.3.2"/>
    </reaction>
</comment>
<dbReference type="InterPro" id="IPR017905">
    <property type="entry name" value="ERV/ALR_sulphydryl_oxidase"/>
</dbReference>
<gene>
    <name evidence="9" type="ORF">RIMI_LOCUS36761</name>
</gene>
<name>A0ABN9KM59_9NEOB</name>
<dbReference type="InterPro" id="IPR039799">
    <property type="entry name" value="ALR/ERV"/>
</dbReference>
<evidence type="ECO:0000256" key="3">
    <source>
        <dbReference type="ARBA" id="ARBA00022827"/>
    </source>
</evidence>
<dbReference type="EMBL" id="CAUEEQ010000002">
    <property type="protein sequence ID" value="CAJ0915290.1"/>
    <property type="molecule type" value="Genomic_DNA"/>
</dbReference>
<evidence type="ECO:0000256" key="2">
    <source>
        <dbReference type="ARBA" id="ARBA00022630"/>
    </source>
</evidence>
<feature type="domain" description="ERV/ALR sulfhydryl oxidase" evidence="8">
    <location>
        <begin position="97"/>
        <end position="197"/>
    </location>
</feature>
<reference evidence="9" key="1">
    <citation type="submission" date="2023-07" db="EMBL/GenBank/DDBJ databases">
        <authorList>
            <person name="Stuckert A."/>
        </authorList>
    </citation>
    <scope>NUCLEOTIDE SEQUENCE</scope>
</reference>
<evidence type="ECO:0000256" key="6">
    <source>
        <dbReference type="RuleBase" id="RU371123"/>
    </source>
</evidence>
<dbReference type="Gene3D" id="1.20.120.310">
    <property type="entry name" value="ERV/ALR sulfhydryl oxidase domain"/>
    <property type="match status" value="1"/>
</dbReference>
<proteinExistence type="predicted"/>
<accession>A0ABN9KM59</accession>
<evidence type="ECO:0000256" key="4">
    <source>
        <dbReference type="ARBA" id="ARBA00023002"/>
    </source>
</evidence>
<dbReference type="Pfam" id="PF04777">
    <property type="entry name" value="Evr1_Alr"/>
    <property type="match status" value="1"/>
</dbReference>
<comment type="caution">
    <text evidence="9">The sequence shown here is derived from an EMBL/GenBank/DDBJ whole genome shotgun (WGS) entry which is preliminary data.</text>
</comment>
<organism evidence="9 10">
    <name type="scientific">Ranitomeya imitator</name>
    <name type="common">mimic poison frog</name>
    <dbReference type="NCBI Taxonomy" id="111125"/>
    <lineage>
        <taxon>Eukaryota</taxon>
        <taxon>Metazoa</taxon>
        <taxon>Chordata</taxon>
        <taxon>Craniata</taxon>
        <taxon>Vertebrata</taxon>
        <taxon>Euteleostomi</taxon>
        <taxon>Amphibia</taxon>
        <taxon>Batrachia</taxon>
        <taxon>Anura</taxon>
        <taxon>Neobatrachia</taxon>
        <taxon>Hyloidea</taxon>
        <taxon>Dendrobatidae</taxon>
        <taxon>Dendrobatinae</taxon>
        <taxon>Ranitomeya</taxon>
    </lineage>
</organism>
<dbReference type="InterPro" id="IPR036774">
    <property type="entry name" value="ERV/ALR_sulphydryl_oxid_sf"/>
</dbReference>
<keyword evidence="4 6" id="KW-0560">Oxidoreductase</keyword>